<organism evidence="4">
    <name type="scientific">Trepomonas sp. PC1</name>
    <dbReference type="NCBI Taxonomy" id="1076344"/>
    <lineage>
        <taxon>Eukaryota</taxon>
        <taxon>Metamonada</taxon>
        <taxon>Diplomonadida</taxon>
        <taxon>Hexamitidae</taxon>
        <taxon>Hexamitinae</taxon>
        <taxon>Trepomonas</taxon>
    </lineage>
</organism>
<sequence>MWKSGCSQYLGPEAYRLLLAKLPELKQLKEKIEFIDTLRSEILEENGFYLMIKWIFQQFPRQFLKQFIPTSDRLLFHCNYCNMLMQRHIRMKPCDHVFCEKCSLSIEFSGYCCPICKVKMTDIDANPQIIKEQLAQNVKCFFSDPQRIQMDLYIAKRVTREENFLNLSDQLFLLQEKFNSNHYLRKSQNFQRRNSLDRRSVDLMSQINGQNYRVEFYHFQKTQKEIEIPACLQEFQFQQIDEHLQQCDQCFKNCPWCGQSFLKDVIGIHEVSCQQKLIGCPVCYQTDIRLCEYNQHVQQCLVELEAINNSEIPFQYDIDIDMELKVQSLVQSVDNLQNLILQQDSNTQQEVIELLSKDQKKVSNNKFWNIANVIYRKHIFVFAITFLALLGIIQDVCGQLSESKAAIFTLLALQILNITLFIIYVVMMVKSNLHRGNIPNYIIQVYIIQVLYFAGIYTTLQHIESKGQASFMNMLYLSGIVSGKVGFGDIDFAKISRYIAIVQIWFSSAIIIIIFKGMSFFFKNRSLAVQQSRSSRHFKRLLFE</sequence>
<feature type="transmembrane region" description="Helical" evidence="2">
    <location>
        <begin position="496"/>
        <end position="515"/>
    </location>
</feature>
<keyword evidence="1" id="KW-0479">Metal-binding</keyword>
<name>A0A146K9F5_9EUKA</name>
<keyword evidence="1" id="KW-0862">Zinc</keyword>
<dbReference type="Gene3D" id="3.30.40.10">
    <property type="entry name" value="Zinc/RING finger domain, C3HC4 (zinc finger)"/>
    <property type="match status" value="1"/>
</dbReference>
<keyword evidence="2" id="KW-1133">Transmembrane helix</keyword>
<evidence type="ECO:0000256" key="1">
    <source>
        <dbReference type="PROSITE-ProRule" id="PRU00175"/>
    </source>
</evidence>
<feature type="transmembrane region" description="Helical" evidence="2">
    <location>
        <begin position="374"/>
        <end position="393"/>
    </location>
</feature>
<proteinExistence type="predicted"/>
<evidence type="ECO:0000256" key="2">
    <source>
        <dbReference type="SAM" id="Phobius"/>
    </source>
</evidence>
<dbReference type="AlphaFoldDB" id="A0A146K9F5"/>
<protein>
    <submittedName>
        <fullName evidence="4">Transmembrane domain-containing protein</fullName>
    </submittedName>
</protein>
<dbReference type="EMBL" id="GDID01003638">
    <property type="protein sequence ID" value="JAP92968.1"/>
    <property type="molecule type" value="Transcribed_RNA"/>
</dbReference>
<keyword evidence="2 4" id="KW-0812">Transmembrane</keyword>
<dbReference type="SUPFAM" id="SSF57850">
    <property type="entry name" value="RING/U-box"/>
    <property type="match status" value="1"/>
</dbReference>
<gene>
    <name evidence="4" type="ORF">TPC1_14915</name>
</gene>
<dbReference type="PROSITE" id="PS50089">
    <property type="entry name" value="ZF_RING_2"/>
    <property type="match status" value="1"/>
</dbReference>
<dbReference type="InterPro" id="IPR001841">
    <property type="entry name" value="Znf_RING"/>
</dbReference>
<evidence type="ECO:0000313" key="4">
    <source>
        <dbReference type="EMBL" id="JAP92968.1"/>
    </source>
</evidence>
<dbReference type="InterPro" id="IPR013083">
    <property type="entry name" value="Znf_RING/FYVE/PHD"/>
</dbReference>
<feature type="domain" description="RING-type" evidence="3">
    <location>
        <begin position="78"/>
        <end position="117"/>
    </location>
</feature>
<accession>A0A146K9F5</accession>
<keyword evidence="1" id="KW-0863">Zinc-finger</keyword>
<reference evidence="4" key="1">
    <citation type="submission" date="2015-07" db="EMBL/GenBank/DDBJ databases">
        <title>Adaptation to a free-living lifestyle via gene acquisitions in the diplomonad Trepomonas sp. PC1.</title>
        <authorList>
            <person name="Xu F."/>
            <person name="Jerlstrom-Hultqvist J."/>
            <person name="Kolisko M."/>
            <person name="Simpson A.G.B."/>
            <person name="Roger A.J."/>
            <person name="Svard S.G."/>
            <person name="Andersson J.O."/>
        </authorList>
    </citation>
    <scope>NUCLEOTIDE SEQUENCE</scope>
    <source>
        <strain evidence="4">PC1</strain>
    </source>
</reference>
<dbReference type="GO" id="GO:0008270">
    <property type="term" value="F:zinc ion binding"/>
    <property type="evidence" value="ECO:0007669"/>
    <property type="project" value="UniProtKB-KW"/>
</dbReference>
<keyword evidence="2" id="KW-0472">Membrane</keyword>
<evidence type="ECO:0000259" key="3">
    <source>
        <dbReference type="PROSITE" id="PS50089"/>
    </source>
</evidence>
<feature type="transmembrane region" description="Helical" evidence="2">
    <location>
        <begin position="441"/>
        <end position="460"/>
    </location>
</feature>
<feature type="transmembrane region" description="Helical" evidence="2">
    <location>
        <begin position="405"/>
        <end position="429"/>
    </location>
</feature>